<organism evidence="1 2">
    <name type="scientific">Romanomermis culicivorax</name>
    <name type="common">Nematode worm</name>
    <dbReference type="NCBI Taxonomy" id="13658"/>
    <lineage>
        <taxon>Eukaryota</taxon>
        <taxon>Metazoa</taxon>
        <taxon>Ecdysozoa</taxon>
        <taxon>Nematoda</taxon>
        <taxon>Enoplea</taxon>
        <taxon>Dorylaimia</taxon>
        <taxon>Mermithida</taxon>
        <taxon>Mermithoidea</taxon>
        <taxon>Mermithidae</taxon>
        <taxon>Romanomermis</taxon>
    </lineage>
</organism>
<accession>A0A915K624</accession>
<proteinExistence type="predicted"/>
<sequence length="272" mass="30267">MAVASVKSRKSKVIPCFVTSITNWASPPVKPLLFIDAILYEARKDGNNAALMSMESVSILKLITAKDEHFSFEFSGRSTILRPLFQIPVSIGRKLATNAARHFLKGVGHSRISRNDFKQLSLKPDLTKINRHTHIFRDTLRLHYSGWRDRSLARTLLSLGKTGYDIFPANGYRRNRFRRTHQGSDKSLSFSVVLSNGVSSEFVFFDSISTKVALTGDGVLLAEPLLLNFFVCHGDAHALASRGFSSKKTAARKTGLQAYLEIFKTTVDAITS</sequence>
<evidence type="ECO:0000313" key="2">
    <source>
        <dbReference type="WBParaSite" id="nRc.2.0.1.t34180-RA"/>
    </source>
</evidence>
<dbReference type="Proteomes" id="UP000887565">
    <property type="component" value="Unplaced"/>
</dbReference>
<keyword evidence="1" id="KW-1185">Reference proteome</keyword>
<protein>
    <submittedName>
        <fullName evidence="2">Uncharacterized protein</fullName>
    </submittedName>
</protein>
<dbReference type="WBParaSite" id="nRc.2.0.1.t34180-RA">
    <property type="protein sequence ID" value="nRc.2.0.1.t34180-RA"/>
    <property type="gene ID" value="nRc.2.0.1.g34180"/>
</dbReference>
<name>A0A915K624_ROMCU</name>
<reference evidence="2" key="1">
    <citation type="submission" date="2022-11" db="UniProtKB">
        <authorList>
            <consortium name="WormBaseParasite"/>
        </authorList>
    </citation>
    <scope>IDENTIFICATION</scope>
</reference>
<dbReference type="AlphaFoldDB" id="A0A915K624"/>
<evidence type="ECO:0000313" key="1">
    <source>
        <dbReference type="Proteomes" id="UP000887565"/>
    </source>
</evidence>